<feature type="transmembrane region" description="Helical" evidence="7">
    <location>
        <begin position="138"/>
        <end position="159"/>
    </location>
</feature>
<evidence type="ECO:0000256" key="7">
    <source>
        <dbReference type="SAM" id="Phobius"/>
    </source>
</evidence>
<dbReference type="Gene3D" id="1.20.1250.20">
    <property type="entry name" value="MFS general substrate transporter like domains"/>
    <property type="match status" value="1"/>
</dbReference>
<dbReference type="EMBL" id="JAGGDJ010000038">
    <property type="protein sequence ID" value="MBO7747704.1"/>
    <property type="molecule type" value="Genomic_DNA"/>
</dbReference>
<dbReference type="InterPro" id="IPR050189">
    <property type="entry name" value="MFS_Efflux_Transporters"/>
</dbReference>
<name>A0ABS3WHA6_9BACL</name>
<sequence length="394" mass="41832">MGNKNRNPWLAIVALALGAFSISLAEFLPVGLLYEISRSFDVSEGTAGITVTSTSILAALAGPILTLAIGRLDRRVVVLGLSLLLIVSNAFSMITTHFFVLVIARIILGISVGGFWAVAMTAQAQLVPQEKIAKATSVVLGGFGIGTVISVPLASFMAAHFDLRIVFTVGCMLAIAVFIIQFILLPRIPMDQGVRGKDFLELMKTRKVITVFFIAILTVGGQFAAYTYITPFFQNVTGIGPDLLSAVLLVYGLVSFISNFAAGFIAGRSLKGLLVGTVVIFLISLLGISLFEDNVVISIVAFIIWAIAWGMAPLGLQLLVYSTAGNAIEAMSPIYVGIYQLSVSLGALIGGLVVDMTNVTGAMWLGTFSFALVLILLTITTTVNNNRSLVSRTE</sequence>
<evidence type="ECO:0000256" key="5">
    <source>
        <dbReference type="ARBA" id="ARBA00022989"/>
    </source>
</evidence>
<feature type="transmembrane region" description="Helical" evidence="7">
    <location>
        <begin position="208"/>
        <end position="229"/>
    </location>
</feature>
<dbReference type="PANTHER" id="PTHR43124:SF3">
    <property type="entry name" value="CHLORAMPHENICOL EFFLUX PUMP RV0191"/>
    <property type="match status" value="1"/>
</dbReference>
<keyword evidence="3" id="KW-1003">Cell membrane</keyword>
<dbReference type="CDD" id="cd17324">
    <property type="entry name" value="MFS_NepI_like"/>
    <property type="match status" value="1"/>
</dbReference>
<feature type="transmembrane region" description="Helical" evidence="7">
    <location>
        <begin position="98"/>
        <end position="118"/>
    </location>
</feature>
<feature type="transmembrane region" description="Helical" evidence="7">
    <location>
        <begin position="244"/>
        <end position="266"/>
    </location>
</feature>
<accession>A0ABS3WHA6</accession>
<organism evidence="9 10">
    <name type="scientific">Paenibacillus artemisiicola</name>
    <dbReference type="NCBI Taxonomy" id="1172618"/>
    <lineage>
        <taxon>Bacteria</taxon>
        <taxon>Bacillati</taxon>
        <taxon>Bacillota</taxon>
        <taxon>Bacilli</taxon>
        <taxon>Bacillales</taxon>
        <taxon>Paenibacillaceae</taxon>
        <taxon>Paenibacillus</taxon>
    </lineage>
</organism>
<keyword evidence="10" id="KW-1185">Reference proteome</keyword>
<keyword evidence="2" id="KW-0813">Transport</keyword>
<dbReference type="RefSeq" id="WP_208850339.1">
    <property type="nucleotide sequence ID" value="NZ_JAGGDJ010000038.1"/>
</dbReference>
<dbReference type="InterPro" id="IPR011701">
    <property type="entry name" value="MFS"/>
</dbReference>
<feature type="transmembrane region" description="Helical" evidence="7">
    <location>
        <begin position="360"/>
        <end position="383"/>
    </location>
</feature>
<feature type="transmembrane region" description="Helical" evidence="7">
    <location>
        <begin position="165"/>
        <end position="188"/>
    </location>
</feature>
<evidence type="ECO:0000256" key="2">
    <source>
        <dbReference type="ARBA" id="ARBA00022448"/>
    </source>
</evidence>
<evidence type="ECO:0000256" key="1">
    <source>
        <dbReference type="ARBA" id="ARBA00004651"/>
    </source>
</evidence>
<keyword evidence="4 7" id="KW-0812">Transmembrane</keyword>
<feature type="transmembrane region" description="Helical" evidence="7">
    <location>
        <begin position="49"/>
        <end position="69"/>
    </location>
</feature>
<dbReference type="PANTHER" id="PTHR43124">
    <property type="entry name" value="PURINE EFFLUX PUMP PBUE"/>
    <property type="match status" value="1"/>
</dbReference>
<dbReference type="Pfam" id="PF07690">
    <property type="entry name" value="MFS_1"/>
    <property type="match status" value="1"/>
</dbReference>
<comment type="subcellular location">
    <subcellularLocation>
        <location evidence="1">Cell membrane</location>
        <topology evidence="1">Multi-pass membrane protein</topology>
    </subcellularLocation>
</comment>
<dbReference type="SUPFAM" id="SSF103473">
    <property type="entry name" value="MFS general substrate transporter"/>
    <property type="match status" value="1"/>
</dbReference>
<evidence type="ECO:0000313" key="9">
    <source>
        <dbReference type="EMBL" id="MBO7747704.1"/>
    </source>
</evidence>
<dbReference type="InterPro" id="IPR036259">
    <property type="entry name" value="MFS_trans_sf"/>
</dbReference>
<reference evidence="9 10" key="1">
    <citation type="submission" date="2021-03" db="EMBL/GenBank/DDBJ databases">
        <title>Paenibacillus artemisicola MWE-103 whole genome sequence.</title>
        <authorList>
            <person name="Ham Y.J."/>
        </authorList>
    </citation>
    <scope>NUCLEOTIDE SEQUENCE [LARGE SCALE GENOMIC DNA]</scope>
    <source>
        <strain evidence="9 10">MWE-103</strain>
    </source>
</reference>
<evidence type="ECO:0000256" key="6">
    <source>
        <dbReference type="ARBA" id="ARBA00023136"/>
    </source>
</evidence>
<feature type="transmembrane region" description="Helical" evidence="7">
    <location>
        <begin position="273"/>
        <end position="291"/>
    </location>
</feature>
<comment type="caution">
    <text evidence="9">The sequence shown here is derived from an EMBL/GenBank/DDBJ whole genome shotgun (WGS) entry which is preliminary data.</text>
</comment>
<feature type="transmembrane region" description="Helical" evidence="7">
    <location>
        <begin position="297"/>
        <end position="321"/>
    </location>
</feature>
<proteinExistence type="predicted"/>
<protein>
    <submittedName>
        <fullName evidence="9">MFS transporter</fullName>
    </submittedName>
</protein>
<evidence type="ECO:0000256" key="3">
    <source>
        <dbReference type="ARBA" id="ARBA00022475"/>
    </source>
</evidence>
<evidence type="ECO:0000256" key="4">
    <source>
        <dbReference type="ARBA" id="ARBA00022692"/>
    </source>
</evidence>
<gene>
    <name evidence="9" type="ORF">I8J29_26295</name>
</gene>
<dbReference type="PROSITE" id="PS50850">
    <property type="entry name" value="MFS"/>
    <property type="match status" value="1"/>
</dbReference>
<keyword evidence="5 7" id="KW-1133">Transmembrane helix</keyword>
<evidence type="ECO:0000259" key="8">
    <source>
        <dbReference type="PROSITE" id="PS50850"/>
    </source>
</evidence>
<dbReference type="InterPro" id="IPR020846">
    <property type="entry name" value="MFS_dom"/>
</dbReference>
<keyword evidence="6 7" id="KW-0472">Membrane</keyword>
<evidence type="ECO:0000313" key="10">
    <source>
        <dbReference type="Proteomes" id="UP000670947"/>
    </source>
</evidence>
<dbReference type="Proteomes" id="UP000670947">
    <property type="component" value="Unassembled WGS sequence"/>
</dbReference>
<feature type="transmembrane region" description="Helical" evidence="7">
    <location>
        <begin position="333"/>
        <end position="354"/>
    </location>
</feature>
<feature type="transmembrane region" description="Helical" evidence="7">
    <location>
        <begin position="76"/>
        <end position="92"/>
    </location>
</feature>
<feature type="domain" description="Major facilitator superfamily (MFS) profile" evidence="8">
    <location>
        <begin position="11"/>
        <end position="387"/>
    </location>
</feature>